<keyword evidence="4" id="KW-1185">Reference proteome</keyword>
<sequence>MAREVTVDEISDESSFYGDDDSDEEVKRLEGLVRHYDVNYYWKRIHPYEFNTIRWKALKAQQKAEAEKSSTETESDDDVMTDASIKQEEDEPKDKNNALPRSYSFPPRDSTYSKTSPPSAVKTEEGSRDGDTVMTDVFSGGHRTSLHTATGLTPSNTPADAIGPWIYVAAPEPRHIQADTARLVAEGTRALHRYENDKAALQLQRDTAPAGSRQAAARALLRRRQELERELFVLARQTGVVSGKWMLFITADRVDEVWAVVAEATVRGELGFGAKVATDDGQGRARLIAIYTQDHEDREDVARVLKKMIELQLVKEDEKPIYYKCDAFTHLEIMANNPWGLKASRFSSRDVLRGEM</sequence>
<dbReference type="Proteomes" id="UP000248349">
    <property type="component" value="Unassembled WGS sequence"/>
</dbReference>
<feature type="compositionally biased region" description="Acidic residues" evidence="2">
    <location>
        <begin position="7"/>
        <end position="24"/>
    </location>
</feature>
<feature type="compositionally biased region" description="Polar residues" evidence="2">
    <location>
        <begin position="146"/>
        <end position="157"/>
    </location>
</feature>
<feature type="compositionally biased region" description="Basic and acidic residues" evidence="2">
    <location>
        <begin position="122"/>
        <end position="131"/>
    </location>
</feature>
<comment type="similarity">
    <text evidence="1">Belongs to the UPF0696 family.</text>
</comment>
<name>A0A318ZB78_9EURO</name>
<reference evidence="3 4" key="1">
    <citation type="submission" date="2016-12" db="EMBL/GenBank/DDBJ databases">
        <title>The genomes of Aspergillus section Nigri reveals drivers in fungal speciation.</title>
        <authorList>
            <consortium name="DOE Joint Genome Institute"/>
            <person name="Vesth T.C."/>
            <person name="Nybo J."/>
            <person name="Theobald S."/>
            <person name="Brandl J."/>
            <person name="Frisvad J.C."/>
            <person name="Nielsen K.F."/>
            <person name="Lyhne E.K."/>
            <person name="Kogle M.E."/>
            <person name="Kuo A."/>
            <person name="Riley R."/>
            <person name="Clum A."/>
            <person name="Nolan M."/>
            <person name="Lipzen A."/>
            <person name="Salamov A."/>
            <person name="Henrissat B."/>
            <person name="Wiebenga A."/>
            <person name="De Vries R.P."/>
            <person name="Grigoriev I.V."/>
            <person name="Mortensen U.H."/>
            <person name="Andersen M.R."/>
            <person name="Baker S.E."/>
        </authorList>
    </citation>
    <scope>NUCLEOTIDE SEQUENCE [LARGE SCALE GENOMIC DNA]</scope>
    <source>
        <strain evidence="3 4">JOP 1030-1</strain>
    </source>
</reference>
<accession>A0A318ZB78</accession>
<dbReference type="EMBL" id="KZ821257">
    <property type="protein sequence ID" value="PYH41963.1"/>
    <property type="molecule type" value="Genomic_DNA"/>
</dbReference>
<organism evidence="3 4">
    <name type="scientific">Aspergillus saccharolyticus JOP 1030-1</name>
    <dbReference type="NCBI Taxonomy" id="1450539"/>
    <lineage>
        <taxon>Eukaryota</taxon>
        <taxon>Fungi</taxon>
        <taxon>Dikarya</taxon>
        <taxon>Ascomycota</taxon>
        <taxon>Pezizomycotina</taxon>
        <taxon>Eurotiomycetes</taxon>
        <taxon>Eurotiomycetidae</taxon>
        <taxon>Eurotiales</taxon>
        <taxon>Aspergillaceae</taxon>
        <taxon>Aspergillus</taxon>
        <taxon>Aspergillus subgen. Circumdati</taxon>
    </lineage>
</organism>
<dbReference type="Gene3D" id="3.30.760.10">
    <property type="entry name" value="RNA Cap, Translation Initiation Factor Eif4e"/>
    <property type="match status" value="1"/>
</dbReference>
<dbReference type="PANTHER" id="PTHR31977">
    <property type="entry name" value="UPF0696 PROTEIN C11ORF68"/>
    <property type="match status" value="1"/>
</dbReference>
<dbReference type="AlphaFoldDB" id="A0A318ZB78"/>
<gene>
    <name evidence="3" type="ORF">BP01DRAFT_394690</name>
</gene>
<dbReference type="SUPFAM" id="SSF55418">
    <property type="entry name" value="eIF4e-like"/>
    <property type="match status" value="1"/>
</dbReference>
<feature type="region of interest" description="Disordered" evidence="2">
    <location>
        <begin position="1"/>
        <end position="24"/>
    </location>
</feature>
<evidence type="ECO:0000256" key="1">
    <source>
        <dbReference type="ARBA" id="ARBA00010568"/>
    </source>
</evidence>
<dbReference type="InterPro" id="IPR023398">
    <property type="entry name" value="TIF_eIF4e-like"/>
</dbReference>
<dbReference type="InterPro" id="IPR015034">
    <property type="entry name" value="Bles03"/>
</dbReference>
<dbReference type="Pfam" id="PF08939">
    <property type="entry name" value="Bles03"/>
    <property type="match status" value="1"/>
</dbReference>
<evidence type="ECO:0000256" key="2">
    <source>
        <dbReference type="SAM" id="MobiDB-lite"/>
    </source>
</evidence>
<evidence type="ECO:0000313" key="4">
    <source>
        <dbReference type="Proteomes" id="UP000248349"/>
    </source>
</evidence>
<dbReference type="PANTHER" id="PTHR31977:SF1">
    <property type="entry name" value="UPF0696 PROTEIN C11ORF68"/>
    <property type="match status" value="1"/>
</dbReference>
<evidence type="ECO:0000313" key="3">
    <source>
        <dbReference type="EMBL" id="PYH41963.1"/>
    </source>
</evidence>
<proteinExistence type="inferred from homology"/>
<dbReference type="OrthoDB" id="10067381at2759"/>
<dbReference type="RefSeq" id="XP_025427945.1">
    <property type="nucleotide sequence ID" value="XM_025578343.1"/>
</dbReference>
<protein>
    <submittedName>
        <fullName evidence="3">DUF1917-domain-containing protein</fullName>
    </submittedName>
</protein>
<dbReference type="GeneID" id="37079572"/>
<feature type="region of interest" description="Disordered" evidence="2">
    <location>
        <begin position="66"/>
        <end position="157"/>
    </location>
</feature>